<evidence type="ECO:0000313" key="5">
    <source>
        <dbReference type="Proteomes" id="UP001217476"/>
    </source>
</evidence>
<dbReference type="InterPro" id="IPR051203">
    <property type="entry name" value="Polysaccharide_Synthase-Rel"/>
</dbReference>
<reference evidence="4" key="1">
    <citation type="submission" date="2023-03" db="EMBL/GenBank/DDBJ databases">
        <title>Andean soil-derived lignocellulolytic bacterial consortium as a source of novel taxa and putative plastic-active enzymes.</title>
        <authorList>
            <person name="Diaz-Garcia L."/>
            <person name="Chuvochina M."/>
            <person name="Feuerriegel G."/>
            <person name="Bunk B."/>
            <person name="Sproer C."/>
            <person name="Streit W.R."/>
            <person name="Rodriguez L.M."/>
            <person name="Overmann J."/>
            <person name="Jimenez D.J."/>
        </authorList>
    </citation>
    <scope>NUCLEOTIDE SEQUENCE</scope>
    <source>
        <strain evidence="4">MAG 4196</strain>
    </source>
</reference>
<proteinExistence type="inferred from homology"/>
<gene>
    <name evidence="4" type="ORF">P0Y65_16510</name>
</gene>
<feature type="transmembrane region" description="Helical" evidence="2">
    <location>
        <begin position="48"/>
        <end position="70"/>
    </location>
</feature>
<dbReference type="SUPFAM" id="SSF53335">
    <property type="entry name" value="S-adenosyl-L-methionine-dependent methyltransferases"/>
    <property type="match status" value="1"/>
</dbReference>
<dbReference type="Pfam" id="PF13727">
    <property type="entry name" value="CoA_binding_3"/>
    <property type="match status" value="1"/>
</dbReference>
<comment type="similarity">
    <text evidence="1">Belongs to the polysaccharide synthase family.</text>
</comment>
<evidence type="ECO:0000313" key="4">
    <source>
        <dbReference type="EMBL" id="WEK03776.1"/>
    </source>
</evidence>
<dbReference type="PANTHER" id="PTHR43318">
    <property type="entry name" value="UDP-N-ACETYLGLUCOSAMINE 4,6-DEHYDRATASE"/>
    <property type="match status" value="1"/>
</dbReference>
<dbReference type="AlphaFoldDB" id="A0AAJ5VS30"/>
<feature type="transmembrane region" description="Helical" evidence="2">
    <location>
        <begin position="113"/>
        <end position="137"/>
    </location>
</feature>
<keyword evidence="2" id="KW-0472">Membrane</keyword>
<feature type="domain" description="Polysaccharide biosynthesis protein CapD-like" evidence="3">
    <location>
        <begin position="320"/>
        <end position="610"/>
    </location>
</feature>
<dbReference type="Proteomes" id="UP001217476">
    <property type="component" value="Chromosome"/>
</dbReference>
<evidence type="ECO:0000256" key="1">
    <source>
        <dbReference type="ARBA" id="ARBA00007430"/>
    </source>
</evidence>
<dbReference type="PANTHER" id="PTHR43318:SF1">
    <property type="entry name" value="POLYSACCHARIDE BIOSYNTHESIS PROTEIN EPSC-RELATED"/>
    <property type="match status" value="1"/>
</dbReference>
<dbReference type="InterPro" id="IPR003869">
    <property type="entry name" value="Polysac_CapD-like"/>
</dbReference>
<sequence length="652" mass="71593">MPVVPGRLAVVLLVPKSISPAFSALQQRFGMTKVITMLTGLPRFWKRVIIIVFDALALAAALWASFALRYGLWTPPATLYDFLLILTAPIVAIPIFVRLGLYRAVIRYLPERALWTTLQATTLATLCWILVIFLSQITLSVVVPRSVPILYWALATIAIGGSRFIAKKLLWPASANREHNKAIAIYGAGEAGAQLANALRRQGNYRIVAFLDDNRTLHGRDVTSIRVFPPSAVGMLTEQYGLEEVILSIPTLNAARRREIVTSVGRQGIKIRTVPPVTDIMDGRYLVSQIREIDIDELLGRSSVPPAPHLLQSMVEGKTIMVTGAGGSIGSELCRLIVKLSPKSLILFEANEFALYNIERELGAVPPMVVPILGSIVDQQRVQTTMQRYAPDVVFHAAAHKHVPLIEANALEGMRNNILGTRNVVDLAYRQGVSTFVLISSDKAVRPTNVMGATKRWAELIVAQKAAEAAEAGTGQRFTAVRFGNVLGSNGSVVPLFKEQIAKGGPVTLTDPTMTRYFMSIHEASELIVQAGALSQGGDIFLLDMDKPILIKDLAENMVQLAGLTVRSPENSDGDIEILVTGKRPGEKMFEELFYDDNAVETTDHPKIRRSPKESPVPIDEAFAQLMEWVDGQDEQKARQCLFGLIEERPPV</sequence>
<dbReference type="Gene3D" id="3.40.50.720">
    <property type="entry name" value="NAD(P)-binding Rossmann-like Domain"/>
    <property type="match status" value="2"/>
</dbReference>
<protein>
    <submittedName>
        <fullName evidence="4">Nucleoside-diphosphate sugar epimerase/dehydratase</fullName>
    </submittedName>
</protein>
<accession>A0AAJ5VS30</accession>
<organism evidence="4 5">
    <name type="scientific">Candidatus Devosia phytovorans</name>
    <dbReference type="NCBI Taxonomy" id="3121372"/>
    <lineage>
        <taxon>Bacteria</taxon>
        <taxon>Pseudomonadati</taxon>
        <taxon>Pseudomonadota</taxon>
        <taxon>Alphaproteobacteria</taxon>
        <taxon>Hyphomicrobiales</taxon>
        <taxon>Devosiaceae</taxon>
        <taxon>Devosia</taxon>
    </lineage>
</organism>
<dbReference type="CDD" id="cd05237">
    <property type="entry name" value="UDP_invert_4-6DH_SDR_e"/>
    <property type="match status" value="1"/>
</dbReference>
<dbReference type="InterPro" id="IPR036291">
    <property type="entry name" value="NAD(P)-bd_dom_sf"/>
</dbReference>
<dbReference type="InterPro" id="IPR029063">
    <property type="entry name" value="SAM-dependent_MTases_sf"/>
</dbReference>
<dbReference type="EMBL" id="CP119312">
    <property type="protein sequence ID" value="WEK03776.1"/>
    <property type="molecule type" value="Genomic_DNA"/>
</dbReference>
<keyword evidence="2" id="KW-1133">Transmembrane helix</keyword>
<name>A0AAJ5VS30_9HYPH</name>
<evidence type="ECO:0000256" key="2">
    <source>
        <dbReference type="SAM" id="Phobius"/>
    </source>
</evidence>
<evidence type="ECO:0000259" key="3">
    <source>
        <dbReference type="Pfam" id="PF02719"/>
    </source>
</evidence>
<keyword evidence="2" id="KW-0812">Transmembrane</keyword>
<feature type="transmembrane region" description="Helical" evidence="2">
    <location>
        <begin position="82"/>
        <end position="101"/>
    </location>
</feature>
<dbReference type="Pfam" id="PF02719">
    <property type="entry name" value="Polysacc_synt_2"/>
    <property type="match status" value="1"/>
</dbReference>
<dbReference type="SUPFAM" id="SSF51735">
    <property type="entry name" value="NAD(P)-binding Rossmann-fold domains"/>
    <property type="match status" value="1"/>
</dbReference>